<dbReference type="EMBL" id="HBIJ01014359">
    <property type="protein sequence ID" value="CAE0368878.1"/>
    <property type="molecule type" value="Transcribed_RNA"/>
</dbReference>
<sequence>MISVEELESIKKALGRNLSRGELSGSYDRTGKRQNTEDDTAPRQEQLKKKLKKLKKDREKNILQQIKDANDDAHYEEEHRYDDINNAMDAYLRHVMNFLGWQESEAYAIAWLVLCEVSGCYFPVTKCSIMRAVYRAFRLLVNFPSETVQISSIWIFYWLKLMAITKDSFLIYEATKAFKKIIKYAYEKQAPWFIEFTKNATITIDTDIQFLKIAEAALCTVLKHEKSPCVAQRINRETKDIHGRIVARLRDYLITGGTLAKAGVTRALKSLQVIASKVKRHSANKNDSLLQNEFSNYTKLKTMEEPGAAIKEIVNDSYISGHCARTLCTVCKVANDENKDLLEKYAPEFAVFCNEECGVGSAPLMEMSDSLDDSLDKKYRALGVPDPKITNSAATLIAKLDTAIEMLLPTAIAKKYHDENRKRTVDSLANLTCMCLRGKAPDKEDVLTLYKKLFDRNFEDDTYAWRYTHLSKVLDTDAEGQEFILNFLSEESRSFGCVLGVSTSRTCYQTLPRLTQTPNFAEALRSAQQYLGLSPLQQFLELPQSFEQLYAMPIINTAVVRGMPKQKEPKSLRDVPALIQKKEISLPEQCVYLVHVRTAEEQAIAERRVDPSNEKIKKQASMVDTIGKIREFTPLQMQQDSSLLVIRAIRLAIRNRKQERHAKKKRICKEKQNRKKFKAAS</sequence>
<evidence type="ECO:0000313" key="3">
    <source>
        <dbReference type="EMBL" id="CAE0368883.1"/>
    </source>
</evidence>
<organism evidence="2">
    <name type="scientific">Aureoumbra lagunensis</name>
    <dbReference type="NCBI Taxonomy" id="44058"/>
    <lineage>
        <taxon>Eukaryota</taxon>
        <taxon>Sar</taxon>
        <taxon>Stramenopiles</taxon>
        <taxon>Ochrophyta</taxon>
        <taxon>Pelagophyceae</taxon>
        <taxon>Pelagomonadales</taxon>
        <taxon>Aureoumbra</taxon>
    </lineage>
</organism>
<name>A0A6S8DDD7_9STRA</name>
<dbReference type="AlphaFoldDB" id="A0A6S8DDD7"/>
<feature type="region of interest" description="Disordered" evidence="1">
    <location>
        <begin position="20"/>
        <end position="47"/>
    </location>
</feature>
<accession>A0A6S8DDD7</accession>
<evidence type="ECO:0000313" key="2">
    <source>
        <dbReference type="EMBL" id="CAE0368878.1"/>
    </source>
</evidence>
<dbReference type="EMBL" id="HBIJ01014364">
    <property type="protein sequence ID" value="CAE0368883.1"/>
    <property type="molecule type" value="Transcribed_RNA"/>
</dbReference>
<proteinExistence type="predicted"/>
<feature type="compositionally biased region" description="Basic and acidic residues" evidence="1">
    <location>
        <begin position="29"/>
        <end position="47"/>
    </location>
</feature>
<evidence type="ECO:0000256" key="1">
    <source>
        <dbReference type="SAM" id="MobiDB-lite"/>
    </source>
</evidence>
<feature type="region of interest" description="Disordered" evidence="1">
    <location>
        <begin position="660"/>
        <end position="681"/>
    </location>
</feature>
<gene>
    <name evidence="2" type="ORF">ALAG00032_LOCUS9641</name>
    <name evidence="3" type="ORF">ALAG00032_LOCUS9646</name>
</gene>
<protein>
    <submittedName>
        <fullName evidence="2">Uncharacterized protein</fullName>
    </submittedName>
</protein>
<reference evidence="2" key="1">
    <citation type="submission" date="2021-01" db="EMBL/GenBank/DDBJ databases">
        <authorList>
            <person name="Corre E."/>
            <person name="Pelletier E."/>
            <person name="Niang G."/>
            <person name="Scheremetjew M."/>
            <person name="Finn R."/>
            <person name="Kale V."/>
            <person name="Holt S."/>
            <person name="Cochrane G."/>
            <person name="Meng A."/>
            <person name="Brown T."/>
            <person name="Cohen L."/>
        </authorList>
    </citation>
    <scope>NUCLEOTIDE SEQUENCE</scope>
    <source>
        <strain evidence="2">CCMP1510</strain>
    </source>
</reference>